<feature type="transmembrane region" description="Helical" evidence="5">
    <location>
        <begin position="86"/>
        <end position="105"/>
    </location>
</feature>
<evidence type="ECO:0000256" key="1">
    <source>
        <dbReference type="ARBA" id="ARBA00004141"/>
    </source>
</evidence>
<feature type="transmembrane region" description="Helical" evidence="5">
    <location>
        <begin position="125"/>
        <end position="143"/>
    </location>
</feature>
<evidence type="ECO:0000256" key="5">
    <source>
        <dbReference type="RuleBase" id="RU363041"/>
    </source>
</evidence>
<organism evidence="6 7">
    <name type="scientific">Sediminibacterium goheungense</name>
    <dbReference type="NCBI Taxonomy" id="1086393"/>
    <lineage>
        <taxon>Bacteria</taxon>
        <taxon>Pseudomonadati</taxon>
        <taxon>Bacteroidota</taxon>
        <taxon>Chitinophagia</taxon>
        <taxon>Chitinophagales</taxon>
        <taxon>Chitinophagaceae</taxon>
        <taxon>Sediminibacterium</taxon>
    </lineage>
</organism>
<feature type="transmembrane region" description="Helical" evidence="5">
    <location>
        <begin position="55"/>
        <end position="74"/>
    </location>
</feature>
<accession>A0A4R6J1S7</accession>
<proteinExistence type="inferred from homology"/>
<keyword evidence="2 5" id="KW-0812">Transmembrane</keyword>
<comment type="subcellular location">
    <subcellularLocation>
        <location evidence="5">Cell membrane</location>
        <topology evidence="5">Multi-pass membrane protein</topology>
    </subcellularLocation>
    <subcellularLocation>
        <location evidence="1">Membrane</location>
        <topology evidence="1">Multi-pass membrane protein</topology>
    </subcellularLocation>
</comment>
<evidence type="ECO:0000256" key="3">
    <source>
        <dbReference type="ARBA" id="ARBA00022989"/>
    </source>
</evidence>
<evidence type="ECO:0000313" key="7">
    <source>
        <dbReference type="Proteomes" id="UP000295741"/>
    </source>
</evidence>
<feature type="transmembrane region" description="Helical" evidence="5">
    <location>
        <begin position="21"/>
        <end position="49"/>
    </location>
</feature>
<sequence>MNPFYTNTFALETHKMEIAGYIASLVIGISLGLIGGGGSILTVPVLVYLFGVEPVIATAYSLFIVGLSSLVGAIPKYRQGFINLKTAIIFGIPSIAAVFATRKFIVPLIPAEVFTVGSLVITKSILMMLLFAVLMVFASVSMIREKQQTAEQEPGPQQFNYPLILMEGAVVGMLTGLVGAGGGFLIIPALVLLSKLPMKQAVGTSLLIIAAKSLIGFTGDLSHFTMDWTLLGSVTALAIAGIFIGNSMSRKMDGNKLKKGFGWFVLVMGIYIIVKEIVLPGGSSH</sequence>
<keyword evidence="3 5" id="KW-1133">Transmembrane helix</keyword>
<dbReference type="PANTHER" id="PTHR43701">
    <property type="entry name" value="MEMBRANE TRANSPORTER PROTEIN MJ0441-RELATED"/>
    <property type="match status" value="1"/>
</dbReference>
<dbReference type="AlphaFoldDB" id="A0A4R6J1S7"/>
<name>A0A4R6J1S7_9BACT</name>
<dbReference type="Proteomes" id="UP000295741">
    <property type="component" value="Unassembled WGS sequence"/>
</dbReference>
<comment type="similarity">
    <text evidence="5">Belongs to the 4-toluene sulfonate uptake permease (TSUP) (TC 2.A.102) family.</text>
</comment>
<dbReference type="GO" id="GO:0005886">
    <property type="term" value="C:plasma membrane"/>
    <property type="evidence" value="ECO:0007669"/>
    <property type="project" value="UniProtKB-SubCell"/>
</dbReference>
<feature type="transmembrane region" description="Helical" evidence="5">
    <location>
        <begin position="260"/>
        <end position="279"/>
    </location>
</feature>
<dbReference type="InterPro" id="IPR051598">
    <property type="entry name" value="TSUP/Inactive_protease-like"/>
</dbReference>
<dbReference type="RefSeq" id="WP_246027084.1">
    <property type="nucleotide sequence ID" value="NZ_SNWP01000010.1"/>
</dbReference>
<evidence type="ECO:0000256" key="4">
    <source>
        <dbReference type="ARBA" id="ARBA00023136"/>
    </source>
</evidence>
<dbReference type="Pfam" id="PF01925">
    <property type="entry name" value="TauE"/>
    <property type="match status" value="1"/>
</dbReference>
<keyword evidence="4 5" id="KW-0472">Membrane</keyword>
<evidence type="ECO:0000313" key="6">
    <source>
        <dbReference type="EMBL" id="TDO29194.1"/>
    </source>
</evidence>
<reference evidence="6 7" key="1">
    <citation type="submission" date="2019-03" db="EMBL/GenBank/DDBJ databases">
        <title>Genomic Encyclopedia of Archaeal and Bacterial Type Strains, Phase II (KMG-II): from individual species to whole genera.</title>
        <authorList>
            <person name="Goeker M."/>
        </authorList>
    </citation>
    <scope>NUCLEOTIDE SEQUENCE [LARGE SCALE GENOMIC DNA]</scope>
    <source>
        <strain evidence="6 7">DSM 28323</strain>
    </source>
</reference>
<dbReference type="EMBL" id="SNWP01000010">
    <property type="protein sequence ID" value="TDO29194.1"/>
    <property type="molecule type" value="Genomic_DNA"/>
</dbReference>
<feature type="transmembrane region" description="Helical" evidence="5">
    <location>
        <begin position="228"/>
        <end position="248"/>
    </location>
</feature>
<dbReference type="PANTHER" id="PTHR43701:SF2">
    <property type="entry name" value="MEMBRANE TRANSPORTER PROTEIN YJNA-RELATED"/>
    <property type="match status" value="1"/>
</dbReference>
<feature type="transmembrane region" description="Helical" evidence="5">
    <location>
        <begin position="164"/>
        <end position="191"/>
    </location>
</feature>
<keyword evidence="5" id="KW-1003">Cell membrane</keyword>
<evidence type="ECO:0000256" key="2">
    <source>
        <dbReference type="ARBA" id="ARBA00022692"/>
    </source>
</evidence>
<dbReference type="InterPro" id="IPR002781">
    <property type="entry name" value="TM_pro_TauE-like"/>
</dbReference>
<comment type="caution">
    <text evidence="6">The sequence shown here is derived from an EMBL/GenBank/DDBJ whole genome shotgun (WGS) entry which is preliminary data.</text>
</comment>
<gene>
    <name evidence="6" type="ORF">BC659_1277</name>
</gene>
<protein>
    <recommendedName>
        <fullName evidence="5">Probable membrane transporter protein</fullName>
    </recommendedName>
</protein>
<keyword evidence="7" id="KW-1185">Reference proteome</keyword>